<protein>
    <submittedName>
        <fullName evidence="2">Uncharacterized protein</fullName>
    </submittedName>
</protein>
<keyword evidence="1" id="KW-0732">Signal</keyword>
<name>H6N9I4_9BACL</name>
<dbReference type="Proteomes" id="UP000007523">
    <property type="component" value="Chromosome"/>
</dbReference>
<evidence type="ECO:0000313" key="3">
    <source>
        <dbReference type="Proteomes" id="UP000007523"/>
    </source>
</evidence>
<dbReference type="KEGG" id="pmq:PM3016_1053"/>
<reference evidence="2 3" key="1">
    <citation type="journal article" date="2012" name="J. Bacteriol.">
        <title>Complete Genome Sequence of Paenibacillus mucilaginosus 3016, a Bacterium Functional as Microbial Fertilizer.</title>
        <authorList>
            <person name="Ma M."/>
            <person name="Wang Z."/>
            <person name="Li L."/>
            <person name="Jiang X."/>
            <person name="Guan D."/>
            <person name="Cao F."/>
            <person name="Chen H."/>
            <person name="Wang X."/>
            <person name="Shen D."/>
            <person name="Du B."/>
            <person name="Li J."/>
        </authorList>
    </citation>
    <scope>NUCLEOTIDE SEQUENCE [LARGE SCALE GENOMIC DNA]</scope>
    <source>
        <strain evidence="2 3">3016</strain>
    </source>
</reference>
<evidence type="ECO:0000256" key="1">
    <source>
        <dbReference type="SAM" id="SignalP"/>
    </source>
</evidence>
<proteinExistence type="predicted"/>
<accession>H6N9I4</accession>
<organism evidence="2 3">
    <name type="scientific">Paenibacillus mucilaginosus 3016</name>
    <dbReference type="NCBI Taxonomy" id="1116391"/>
    <lineage>
        <taxon>Bacteria</taxon>
        <taxon>Bacillati</taxon>
        <taxon>Bacillota</taxon>
        <taxon>Bacilli</taxon>
        <taxon>Bacillales</taxon>
        <taxon>Paenibacillaceae</taxon>
        <taxon>Paenibacillus</taxon>
    </lineage>
</organism>
<evidence type="ECO:0000313" key="2">
    <source>
        <dbReference type="EMBL" id="AFC27990.1"/>
    </source>
</evidence>
<gene>
    <name evidence="2" type="ORF">PM3016_1053</name>
</gene>
<keyword evidence="3" id="KW-1185">Reference proteome</keyword>
<dbReference type="HOGENOM" id="CLU_2790007_0_0_9"/>
<dbReference type="EMBL" id="CP003235">
    <property type="protein sequence ID" value="AFC27990.1"/>
    <property type="molecule type" value="Genomic_DNA"/>
</dbReference>
<dbReference type="AlphaFoldDB" id="H6N9I4"/>
<sequence>MRSLKNLGFKSRKTVTMATWLLATLAQSVVTSHAVWSKSLSKLLPAANVNLEFIGISGFINGSSRRNP</sequence>
<feature type="signal peptide" evidence="1">
    <location>
        <begin position="1"/>
        <end position="28"/>
    </location>
</feature>
<feature type="chain" id="PRO_5039307473" evidence="1">
    <location>
        <begin position="29"/>
        <end position="68"/>
    </location>
</feature>